<feature type="chain" id="PRO_5045228723" evidence="1">
    <location>
        <begin position="19"/>
        <end position="251"/>
    </location>
</feature>
<proteinExistence type="predicted"/>
<protein>
    <submittedName>
        <fullName evidence="2">Peptidoglycan binding protein CsiV</fullName>
    </submittedName>
</protein>
<reference evidence="2" key="1">
    <citation type="submission" date="2022-07" db="EMBL/GenBank/DDBJ databases">
        <title>Complete genome of Vibrio japonicus strain JCM 31412T and phylogenomic assessment of the Nereis clade of the genus Vibrio.</title>
        <authorList>
            <person name="Shlafstein M.D."/>
            <person name="Emsley S.A."/>
            <person name="Ushijima B."/>
            <person name="Videau P."/>
            <person name="Saw J.H."/>
        </authorList>
    </citation>
    <scope>NUCLEOTIDE SEQUENCE</scope>
    <source>
        <strain evidence="2">JCM 31412</strain>
    </source>
</reference>
<dbReference type="RefSeq" id="WP_257085245.1">
    <property type="nucleotide sequence ID" value="NZ_CP102096.1"/>
</dbReference>
<evidence type="ECO:0000313" key="3">
    <source>
        <dbReference type="Proteomes" id="UP001058602"/>
    </source>
</evidence>
<dbReference type="EMBL" id="CP102096">
    <property type="protein sequence ID" value="UUM31520.1"/>
    <property type="molecule type" value="Genomic_DNA"/>
</dbReference>
<dbReference type="Proteomes" id="UP001058602">
    <property type="component" value="Chromosome 1"/>
</dbReference>
<keyword evidence="3" id="KW-1185">Reference proteome</keyword>
<organism evidence="2 3">
    <name type="scientific">Vibrio japonicus</name>
    <dbReference type="NCBI Taxonomy" id="1824638"/>
    <lineage>
        <taxon>Bacteria</taxon>
        <taxon>Pseudomonadati</taxon>
        <taxon>Pseudomonadota</taxon>
        <taxon>Gammaproteobacteria</taxon>
        <taxon>Vibrionales</taxon>
        <taxon>Vibrionaceae</taxon>
        <taxon>Vibrio</taxon>
    </lineage>
</organism>
<evidence type="ECO:0000256" key="1">
    <source>
        <dbReference type="SAM" id="SignalP"/>
    </source>
</evidence>
<accession>A0ABY5LP43</accession>
<gene>
    <name evidence="2" type="ORF">NP165_05150</name>
</gene>
<feature type="signal peptide" evidence="1">
    <location>
        <begin position="1"/>
        <end position="18"/>
    </location>
</feature>
<keyword evidence="1" id="KW-0732">Signal</keyword>
<evidence type="ECO:0000313" key="2">
    <source>
        <dbReference type="EMBL" id="UUM31520.1"/>
    </source>
</evidence>
<name>A0ABY5LP43_9VIBR</name>
<dbReference type="InterPro" id="IPR021241">
    <property type="entry name" value="CsiV"/>
</dbReference>
<dbReference type="Pfam" id="PF10972">
    <property type="entry name" value="CsiV"/>
    <property type="match status" value="1"/>
</dbReference>
<sequence>MKKLIPLLLFLIALPSWAQQFDVEVIVFKRTVNPEQTVESWPDVLPKIDLENAGNLSDSDFRAQKGVQILPSSSYQLNGSVDKLNQHAGFKVLLHTAWRQNGKGRLSAPALHIQAGKDFSSSYNSDGTLKGSIQGTELLDGVSETSIPVPLYELDGKIQIYVDHYLYADVQMDVRAPSVREIVLQVPLKLESNQENDAAVQSGFMAEVEPTIQKQELLKSFRIIQKRRMKSSETHYLDHPLMGIIIQVRRV</sequence>